<evidence type="ECO:0000256" key="1">
    <source>
        <dbReference type="ARBA" id="ARBA00022843"/>
    </source>
</evidence>
<dbReference type="Proteomes" id="UP000794436">
    <property type="component" value="Unassembled WGS sequence"/>
</dbReference>
<keyword evidence="4" id="KW-0804">Transcription</keyword>
<keyword evidence="3" id="KW-0238">DNA-binding</keyword>
<evidence type="ECO:0000256" key="8">
    <source>
        <dbReference type="SAM" id="MobiDB-lite"/>
    </source>
</evidence>
<dbReference type="Pfam" id="PF00170">
    <property type="entry name" value="bZIP_1"/>
    <property type="match status" value="1"/>
</dbReference>
<organism evidence="10 11">
    <name type="scientific">Pythium oligandrum</name>
    <name type="common">Mycoparasitic fungus</name>
    <dbReference type="NCBI Taxonomy" id="41045"/>
    <lineage>
        <taxon>Eukaryota</taxon>
        <taxon>Sar</taxon>
        <taxon>Stramenopiles</taxon>
        <taxon>Oomycota</taxon>
        <taxon>Peronosporomycetes</taxon>
        <taxon>Pythiales</taxon>
        <taxon>Pythiaceae</taxon>
        <taxon>Pythium</taxon>
    </lineage>
</organism>
<dbReference type="InterPro" id="IPR046347">
    <property type="entry name" value="bZIP_sf"/>
</dbReference>
<comment type="caution">
    <text evidence="10">The sequence shown here is derived from an EMBL/GenBank/DDBJ whole genome shotgun (WGS) entry which is preliminary data.</text>
</comment>
<keyword evidence="11" id="KW-1185">Reference proteome</keyword>
<dbReference type="SUPFAM" id="SSF57959">
    <property type="entry name" value="Leucine zipper domain"/>
    <property type="match status" value="1"/>
</dbReference>
<dbReference type="GO" id="GO:0000981">
    <property type="term" value="F:DNA-binding transcription factor activity, RNA polymerase II-specific"/>
    <property type="evidence" value="ECO:0007669"/>
    <property type="project" value="TreeGrafter"/>
</dbReference>
<dbReference type="GO" id="GO:0005634">
    <property type="term" value="C:nucleus"/>
    <property type="evidence" value="ECO:0007669"/>
    <property type="project" value="TreeGrafter"/>
</dbReference>
<evidence type="ECO:0000256" key="5">
    <source>
        <dbReference type="ARBA" id="ARBA00023242"/>
    </source>
</evidence>
<evidence type="ECO:0000256" key="6">
    <source>
        <dbReference type="ARBA" id="ARBA00040165"/>
    </source>
</evidence>
<dbReference type="InterPro" id="IPR004827">
    <property type="entry name" value="bZIP"/>
</dbReference>
<feature type="domain" description="BZIP" evidence="9">
    <location>
        <begin position="54"/>
        <end position="106"/>
    </location>
</feature>
<keyword evidence="5" id="KW-0539">Nucleus</keyword>
<dbReference type="PANTHER" id="PTHR46542:SF1">
    <property type="entry name" value="X-BOX BINDING PROTEIN 1"/>
    <property type="match status" value="1"/>
</dbReference>
<accession>A0A8K1C480</accession>
<feature type="region of interest" description="Disordered" evidence="8">
    <location>
        <begin position="1"/>
        <end position="42"/>
    </location>
</feature>
<dbReference type="AlphaFoldDB" id="A0A8K1C480"/>
<dbReference type="PROSITE" id="PS00036">
    <property type="entry name" value="BZIP_BASIC"/>
    <property type="match status" value="1"/>
</dbReference>
<evidence type="ECO:0000313" key="11">
    <source>
        <dbReference type="Proteomes" id="UP000794436"/>
    </source>
</evidence>
<protein>
    <recommendedName>
        <fullName evidence="6">X-box-binding protein 1</fullName>
    </recommendedName>
</protein>
<keyword evidence="1" id="KW-0832">Ubl conjugation</keyword>
<name>A0A8K1C480_PYTOL</name>
<dbReference type="GO" id="GO:0000977">
    <property type="term" value="F:RNA polymerase II transcription regulatory region sequence-specific DNA binding"/>
    <property type="evidence" value="ECO:0007669"/>
    <property type="project" value="TreeGrafter"/>
</dbReference>
<dbReference type="Gene3D" id="1.20.5.170">
    <property type="match status" value="1"/>
</dbReference>
<evidence type="ECO:0000313" key="10">
    <source>
        <dbReference type="EMBL" id="TMW56133.1"/>
    </source>
</evidence>
<dbReference type="OrthoDB" id="105744at2759"/>
<evidence type="ECO:0000259" key="9">
    <source>
        <dbReference type="PROSITE" id="PS50217"/>
    </source>
</evidence>
<gene>
    <name evidence="10" type="ORF">Poli38472_008781</name>
</gene>
<reference evidence="10" key="1">
    <citation type="submission" date="2019-03" db="EMBL/GenBank/DDBJ databases">
        <title>Long read genome sequence of the mycoparasitic Pythium oligandrum ATCC 38472 isolated from sugarbeet rhizosphere.</title>
        <authorList>
            <person name="Gaulin E."/>
        </authorList>
    </citation>
    <scope>NUCLEOTIDE SEQUENCE</scope>
    <source>
        <strain evidence="10">ATCC 38472_TT</strain>
    </source>
</reference>
<dbReference type="InterPro" id="IPR052470">
    <property type="entry name" value="ER_Stress-Reg_TF"/>
</dbReference>
<evidence type="ECO:0000256" key="3">
    <source>
        <dbReference type="ARBA" id="ARBA00023125"/>
    </source>
</evidence>
<sequence>MSHDGGETPSLDESDGASTVSESKSGPPPQRRRRKRIAIHLPPETVALTAGELKKLKNRVAAARARERTQHQIQELQAMVEQLWQENQQHKATIDRLRSVIQSLQSNHAMNAYHPAVAFHDSVAFQPPTALRPPPFAREGPSDEATSILADAAWILDSQSQPYT</sequence>
<dbReference type="EMBL" id="SPLM01000146">
    <property type="protein sequence ID" value="TMW56133.1"/>
    <property type="molecule type" value="Genomic_DNA"/>
</dbReference>
<dbReference type="PROSITE" id="PS50217">
    <property type="entry name" value="BZIP"/>
    <property type="match status" value="1"/>
</dbReference>
<dbReference type="PANTHER" id="PTHR46542">
    <property type="entry name" value="X-BOX BINDING PROTEIN 1"/>
    <property type="match status" value="1"/>
</dbReference>
<evidence type="ECO:0000256" key="2">
    <source>
        <dbReference type="ARBA" id="ARBA00023015"/>
    </source>
</evidence>
<proteinExistence type="predicted"/>
<feature type="coiled-coil region" evidence="7">
    <location>
        <begin position="46"/>
        <end position="107"/>
    </location>
</feature>
<evidence type="ECO:0000256" key="7">
    <source>
        <dbReference type="SAM" id="Coils"/>
    </source>
</evidence>
<keyword evidence="7" id="KW-0175">Coiled coil</keyword>
<keyword evidence="2" id="KW-0805">Transcription regulation</keyword>
<dbReference type="SMART" id="SM00338">
    <property type="entry name" value="BRLZ"/>
    <property type="match status" value="1"/>
</dbReference>
<evidence type="ECO:0000256" key="4">
    <source>
        <dbReference type="ARBA" id="ARBA00023163"/>
    </source>
</evidence>